<reference evidence="2 3" key="2">
    <citation type="journal article" date="2016" name="Genome Announc.">
        <title>Draft Genome Sequence of the N2-Fixing Cyanobacterium Nostoc piscinale CENA21, Isolated from the Brazilian Amazon Floodplain.</title>
        <authorList>
            <person name="Leao T."/>
            <person name="Guimaraes P.I."/>
            <person name="de Melo A.G."/>
            <person name="Ramos R.T."/>
            <person name="Leao P.N."/>
            <person name="Silva A."/>
            <person name="Fiore M.F."/>
            <person name="Schneider M.P."/>
        </authorList>
    </citation>
    <scope>NUCLEOTIDE SEQUENCE [LARGE SCALE GENOMIC DNA]</scope>
    <source>
        <strain evidence="2 3">CENA21</strain>
    </source>
</reference>
<proteinExistence type="predicted"/>
<keyword evidence="3" id="KW-1185">Reference proteome</keyword>
<protein>
    <submittedName>
        <fullName evidence="2">Uncharacterized protein</fullName>
    </submittedName>
</protein>
<gene>
    <name evidence="2" type="ORF">ACX27_03670</name>
</gene>
<accession>A0A0M4SNZ8</accession>
<evidence type="ECO:0000256" key="1">
    <source>
        <dbReference type="SAM" id="Phobius"/>
    </source>
</evidence>
<dbReference type="EMBL" id="CP012036">
    <property type="protein sequence ID" value="ALF52152.1"/>
    <property type="molecule type" value="Genomic_DNA"/>
</dbReference>
<dbReference type="PATRIC" id="fig|224013.5.peg.885"/>
<keyword evidence="1" id="KW-0472">Membrane</keyword>
<keyword evidence="1" id="KW-0812">Transmembrane</keyword>
<evidence type="ECO:0000313" key="3">
    <source>
        <dbReference type="Proteomes" id="UP000062645"/>
    </source>
</evidence>
<sequence>MNKSKVKGQKAKKFGLFTFAFYLLTSSLLAQANIKKLPLPCWQRLFAVYRISDSLNWGLMLISLLAGRCFLNGYTAS</sequence>
<dbReference type="AlphaFoldDB" id="A0A0M4SNZ8"/>
<dbReference type="KEGG" id="npz:ACX27_03670"/>
<reference evidence="3" key="1">
    <citation type="submission" date="2015-07" db="EMBL/GenBank/DDBJ databases">
        <title>Genome Of Nitrogen-Fixing Cyanobacterium Nostoc piscinale CENA21 From Solimoes/Amazon River Floodplain Sediments And Comparative Genomics To Uncover Biosynthetic Natural Products Potential.</title>
        <authorList>
            <person name="Leao T.F."/>
            <person name="Leao P.N."/>
            <person name="Guimaraes P.I."/>
            <person name="de Melo A.G.C."/>
            <person name="Ramos R.T.J."/>
            <person name="Silva A."/>
            <person name="Fiore M.F."/>
            <person name="Schneider M.P.C."/>
        </authorList>
    </citation>
    <scope>NUCLEOTIDE SEQUENCE [LARGE SCALE GENOMIC DNA]</scope>
    <source>
        <strain evidence="3">CENA21</strain>
    </source>
</reference>
<organism evidence="2 3">
    <name type="scientific">Nostoc piscinale CENA21</name>
    <dbReference type="NCBI Taxonomy" id="224013"/>
    <lineage>
        <taxon>Bacteria</taxon>
        <taxon>Bacillati</taxon>
        <taxon>Cyanobacteriota</taxon>
        <taxon>Cyanophyceae</taxon>
        <taxon>Nostocales</taxon>
        <taxon>Nostocaceae</taxon>
        <taxon>Nostoc</taxon>
    </lineage>
</organism>
<evidence type="ECO:0000313" key="2">
    <source>
        <dbReference type="EMBL" id="ALF52152.1"/>
    </source>
</evidence>
<keyword evidence="1" id="KW-1133">Transmembrane helix</keyword>
<dbReference type="Proteomes" id="UP000062645">
    <property type="component" value="Chromosome"/>
</dbReference>
<name>A0A0M4SNZ8_9NOSO</name>
<feature type="transmembrane region" description="Helical" evidence="1">
    <location>
        <begin position="54"/>
        <end position="71"/>
    </location>
</feature>